<feature type="transmembrane region" description="Helical" evidence="7">
    <location>
        <begin position="105"/>
        <end position="126"/>
    </location>
</feature>
<feature type="transmembrane region" description="Helical" evidence="7">
    <location>
        <begin position="167"/>
        <end position="188"/>
    </location>
</feature>
<evidence type="ECO:0000256" key="2">
    <source>
        <dbReference type="ARBA" id="ARBA00022448"/>
    </source>
</evidence>
<keyword evidence="5 7" id="KW-1133">Transmembrane helix</keyword>
<dbReference type="RefSeq" id="WP_322423732.1">
    <property type="nucleotide sequence ID" value="NZ_JAXQPW010000001.1"/>
</dbReference>
<evidence type="ECO:0000256" key="1">
    <source>
        <dbReference type="ARBA" id="ARBA00004651"/>
    </source>
</evidence>
<dbReference type="PANTHER" id="PTHR42718">
    <property type="entry name" value="MAJOR FACILITATOR SUPERFAMILY MULTIDRUG TRANSPORTER MFSC"/>
    <property type="match status" value="1"/>
</dbReference>
<feature type="transmembrane region" description="Helical" evidence="7">
    <location>
        <begin position="80"/>
        <end position="99"/>
    </location>
</feature>
<dbReference type="NCBIfam" id="TIGR00711">
    <property type="entry name" value="efflux_EmrB"/>
    <property type="match status" value="1"/>
</dbReference>
<evidence type="ECO:0000313" key="10">
    <source>
        <dbReference type="Proteomes" id="UP001291999"/>
    </source>
</evidence>
<feature type="transmembrane region" description="Helical" evidence="7">
    <location>
        <begin position="52"/>
        <end position="71"/>
    </location>
</feature>
<evidence type="ECO:0000313" key="9">
    <source>
        <dbReference type="EMBL" id="MDZ5661456.1"/>
    </source>
</evidence>
<evidence type="ECO:0000256" key="5">
    <source>
        <dbReference type="ARBA" id="ARBA00022989"/>
    </source>
</evidence>
<feature type="transmembrane region" description="Helical" evidence="7">
    <location>
        <begin position="397"/>
        <end position="418"/>
    </location>
</feature>
<keyword evidence="4 7" id="KW-0812">Transmembrane</keyword>
<dbReference type="Gene3D" id="1.20.1250.20">
    <property type="entry name" value="MFS general substrate transporter like domains"/>
    <property type="match status" value="1"/>
</dbReference>
<dbReference type="InterPro" id="IPR011701">
    <property type="entry name" value="MFS"/>
</dbReference>
<keyword evidence="3" id="KW-1003">Cell membrane</keyword>
<keyword evidence="6 7" id="KW-0472">Membrane</keyword>
<evidence type="ECO:0000256" key="6">
    <source>
        <dbReference type="ARBA" id="ARBA00023136"/>
    </source>
</evidence>
<comment type="subcellular location">
    <subcellularLocation>
        <location evidence="1">Cell membrane</location>
        <topology evidence="1">Multi-pass membrane protein</topology>
    </subcellularLocation>
</comment>
<evidence type="ECO:0000256" key="3">
    <source>
        <dbReference type="ARBA" id="ARBA00022475"/>
    </source>
</evidence>
<dbReference type="SUPFAM" id="SSF103473">
    <property type="entry name" value="MFS general substrate transporter"/>
    <property type="match status" value="1"/>
</dbReference>
<accession>A0ABU5K992</accession>
<sequence length="466" mass="47718">MSGVAWGTPSARGIVAAATLGSGLTLLDGTVVNVALRSMGEDLDASLEQLQWITNGYFLSLASLILLGGALGDRLGRRRVFVIGTVWFALASLLCGIAPTAEVLIIARVLQGVGGALLTPGSLAMIQGAFRAEDRSRAIGAWSGLGGIAAALGPLVGGLLIDHASWRWIFLINLPLAALTVWLAQTWVPETRDPRAQGRFDVTGAALASLSLAGVTWALTDAGGPMTWWAAAVGLLAAVAFVVVERRTRGPMVPLGLFGDRTFSAANLMTLLVYAALGAILFFLVLQLQTVGGYNALEAGLATLPITACMLLLAARGGALAERIGPRIPMTFGPLVMAAGTLLLLSVGPDVVWWRDVAPGLTVFGLGLALMVAPLTATVLAAAPDEVAGIASGINNAVARAGSLLAVAALPTAVGLAGDDYRDAAQLDPAYGTAMVACAALLAIGGVISWFAIPHRVRPVPASETA</sequence>
<keyword evidence="2" id="KW-0813">Transport</keyword>
<dbReference type="PANTHER" id="PTHR42718:SF42">
    <property type="entry name" value="EXPORT PROTEIN"/>
    <property type="match status" value="1"/>
</dbReference>
<organism evidence="9 10">
    <name type="scientific">Nocardioides renjunii</name>
    <dbReference type="NCBI Taxonomy" id="3095075"/>
    <lineage>
        <taxon>Bacteria</taxon>
        <taxon>Bacillati</taxon>
        <taxon>Actinomycetota</taxon>
        <taxon>Actinomycetes</taxon>
        <taxon>Propionibacteriales</taxon>
        <taxon>Nocardioidaceae</taxon>
        <taxon>Nocardioides</taxon>
    </lineage>
</organism>
<dbReference type="Gene3D" id="1.20.1720.10">
    <property type="entry name" value="Multidrug resistance protein D"/>
    <property type="match status" value="1"/>
</dbReference>
<feature type="transmembrane region" description="Helical" evidence="7">
    <location>
        <begin position="226"/>
        <end position="244"/>
    </location>
</feature>
<dbReference type="CDD" id="cd17321">
    <property type="entry name" value="MFS_MMR_MDR_like"/>
    <property type="match status" value="1"/>
</dbReference>
<feature type="transmembrane region" description="Helical" evidence="7">
    <location>
        <begin position="360"/>
        <end position="385"/>
    </location>
</feature>
<dbReference type="InterPro" id="IPR020846">
    <property type="entry name" value="MFS_dom"/>
</dbReference>
<feature type="transmembrane region" description="Helical" evidence="7">
    <location>
        <begin position="200"/>
        <end position="220"/>
    </location>
</feature>
<name>A0ABU5K992_9ACTN</name>
<feature type="transmembrane region" description="Helical" evidence="7">
    <location>
        <begin position="294"/>
        <end position="314"/>
    </location>
</feature>
<protein>
    <submittedName>
        <fullName evidence="9">MFS transporter</fullName>
    </submittedName>
</protein>
<gene>
    <name evidence="9" type="ORF">SFC79_06735</name>
</gene>
<dbReference type="InterPro" id="IPR036259">
    <property type="entry name" value="MFS_trans_sf"/>
</dbReference>
<keyword evidence="10" id="KW-1185">Reference proteome</keyword>
<comment type="caution">
    <text evidence="9">The sequence shown here is derived from an EMBL/GenBank/DDBJ whole genome shotgun (WGS) entry which is preliminary data.</text>
</comment>
<evidence type="ECO:0000256" key="4">
    <source>
        <dbReference type="ARBA" id="ARBA00022692"/>
    </source>
</evidence>
<dbReference type="Pfam" id="PF07690">
    <property type="entry name" value="MFS_1"/>
    <property type="match status" value="1"/>
</dbReference>
<dbReference type="InterPro" id="IPR004638">
    <property type="entry name" value="EmrB-like"/>
</dbReference>
<feature type="domain" description="Major facilitator superfamily (MFS) profile" evidence="8">
    <location>
        <begin position="14"/>
        <end position="457"/>
    </location>
</feature>
<feature type="transmembrane region" description="Helical" evidence="7">
    <location>
        <begin position="430"/>
        <end position="453"/>
    </location>
</feature>
<evidence type="ECO:0000259" key="8">
    <source>
        <dbReference type="PROSITE" id="PS50850"/>
    </source>
</evidence>
<reference evidence="9 10" key="1">
    <citation type="submission" date="2023-11" db="EMBL/GenBank/DDBJ databases">
        <title>Novel species in genus Nocardioides.</title>
        <authorList>
            <person name="Zhou H."/>
        </authorList>
    </citation>
    <scope>NUCLEOTIDE SEQUENCE [LARGE SCALE GENOMIC DNA]</scope>
    <source>
        <strain evidence="9 10">S-58</strain>
    </source>
</reference>
<feature type="transmembrane region" description="Helical" evidence="7">
    <location>
        <begin position="335"/>
        <end position="354"/>
    </location>
</feature>
<dbReference type="EMBL" id="JAXQPW010000001">
    <property type="protein sequence ID" value="MDZ5661456.1"/>
    <property type="molecule type" value="Genomic_DNA"/>
</dbReference>
<evidence type="ECO:0000256" key="7">
    <source>
        <dbReference type="SAM" id="Phobius"/>
    </source>
</evidence>
<feature type="transmembrane region" description="Helical" evidence="7">
    <location>
        <begin position="265"/>
        <end position="288"/>
    </location>
</feature>
<proteinExistence type="predicted"/>
<dbReference type="PROSITE" id="PS50850">
    <property type="entry name" value="MFS"/>
    <property type="match status" value="1"/>
</dbReference>
<dbReference type="Proteomes" id="UP001291999">
    <property type="component" value="Unassembled WGS sequence"/>
</dbReference>
<feature type="transmembrane region" description="Helical" evidence="7">
    <location>
        <begin position="138"/>
        <end position="161"/>
    </location>
</feature>